<feature type="binding site" evidence="14">
    <location>
        <begin position="175"/>
        <end position="176"/>
    </location>
    <ligand>
        <name>ATP</name>
        <dbReference type="ChEBI" id="CHEBI:30616"/>
    </ligand>
</feature>
<evidence type="ECO:0000256" key="1">
    <source>
        <dbReference type="ARBA" id="ARBA00004766"/>
    </source>
</evidence>
<evidence type="ECO:0000256" key="11">
    <source>
        <dbReference type="ARBA" id="ARBA00022840"/>
    </source>
</evidence>
<feature type="binding site" evidence="14">
    <location>
        <position position="47"/>
    </location>
    <ligand>
        <name>substrate</name>
    </ligand>
</feature>
<dbReference type="GO" id="GO:0009088">
    <property type="term" value="P:threonine biosynthetic process"/>
    <property type="evidence" value="ECO:0007669"/>
    <property type="project" value="UniProtKB-UniPathway"/>
</dbReference>
<dbReference type="GO" id="GO:0005829">
    <property type="term" value="C:cytosol"/>
    <property type="evidence" value="ECO:0007669"/>
    <property type="project" value="TreeGrafter"/>
</dbReference>
<dbReference type="PROSITE" id="PS00324">
    <property type="entry name" value="ASPARTOKINASE"/>
    <property type="match status" value="1"/>
</dbReference>
<dbReference type="UniPathway" id="UPA00050">
    <property type="reaction ID" value="UER00461"/>
</dbReference>
<dbReference type="NCBIfam" id="NF005155">
    <property type="entry name" value="PRK06635.1-4"/>
    <property type="match status" value="1"/>
</dbReference>
<dbReference type="SUPFAM" id="SSF53633">
    <property type="entry name" value="Carbamate kinase-like"/>
    <property type="match status" value="1"/>
</dbReference>
<feature type="binding site" evidence="14">
    <location>
        <position position="74"/>
    </location>
    <ligand>
        <name>substrate</name>
    </ligand>
</feature>
<dbReference type="PIRSF" id="PIRSF000726">
    <property type="entry name" value="Asp_kin"/>
    <property type="match status" value="1"/>
</dbReference>
<evidence type="ECO:0000256" key="16">
    <source>
        <dbReference type="RuleBase" id="RU004249"/>
    </source>
</evidence>
<feature type="domain" description="ACT" evidence="17">
    <location>
        <begin position="351"/>
        <end position="412"/>
    </location>
</feature>
<dbReference type="CDD" id="cd04923">
    <property type="entry name" value="ACT_AK-LysC-DapG-like_2"/>
    <property type="match status" value="1"/>
</dbReference>
<evidence type="ECO:0000256" key="15">
    <source>
        <dbReference type="RuleBase" id="RU003448"/>
    </source>
</evidence>
<evidence type="ECO:0000256" key="3">
    <source>
        <dbReference type="ARBA" id="ARBA00005139"/>
    </source>
</evidence>
<keyword evidence="12" id="KW-0457">Lysine biosynthesis</keyword>
<evidence type="ECO:0000256" key="7">
    <source>
        <dbReference type="ARBA" id="ARBA00022605"/>
    </source>
</evidence>
<dbReference type="GO" id="GO:0004072">
    <property type="term" value="F:aspartate kinase activity"/>
    <property type="evidence" value="ECO:0007669"/>
    <property type="project" value="UniProtKB-EC"/>
</dbReference>
<keyword evidence="7 16" id="KW-0028">Amino-acid biosynthesis</keyword>
<dbReference type="InterPro" id="IPR036393">
    <property type="entry name" value="AceGlu_kinase-like_sf"/>
</dbReference>
<dbReference type="EC" id="2.7.2.4" evidence="5 15"/>
<feature type="domain" description="ACT" evidence="17">
    <location>
        <begin position="270"/>
        <end position="345"/>
    </location>
</feature>
<evidence type="ECO:0000256" key="2">
    <source>
        <dbReference type="ARBA" id="ARBA00004986"/>
    </source>
</evidence>
<comment type="pathway">
    <text evidence="3 16">Amino-acid biosynthesis; L-threonine biosynthesis; L-threonine from L-aspartate: step 1/5.</text>
</comment>
<evidence type="ECO:0000256" key="13">
    <source>
        <dbReference type="ARBA" id="ARBA00047872"/>
    </source>
</evidence>
<reference evidence="18 19" key="1">
    <citation type="submission" date="2016-10" db="EMBL/GenBank/DDBJ databases">
        <authorList>
            <person name="de Groot N.N."/>
        </authorList>
    </citation>
    <scope>NUCLEOTIDE SEQUENCE [LARGE SCALE GENOMIC DNA]</scope>
    <source>
        <strain evidence="18 19">NE2</strain>
    </source>
</reference>
<dbReference type="Gene3D" id="3.30.2130.10">
    <property type="entry name" value="VC0802-like"/>
    <property type="match status" value="1"/>
</dbReference>
<evidence type="ECO:0000313" key="18">
    <source>
        <dbReference type="EMBL" id="SFK52323.1"/>
    </source>
</evidence>
<dbReference type="Proteomes" id="UP000198755">
    <property type="component" value="Unassembled WGS sequence"/>
</dbReference>
<dbReference type="InterPro" id="IPR002912">
    <property type="entry name" value="ACT_dom"/>
</dbReference>
<evidence type="ECO:0000256" key="12">
    <source>
        <dbReference type="ARBA" id="ARBA00023154"/>
    </source>
</evidence>
<dbReference type="InterPro" id="IPR001048">
    <property type="entry name" value="Asp/Glu/Uridylate_kinase"/>
</dbReference>
<keyword evidence="11 14" id="KW-0067">ATP-binding</keyword>
<dbReference type="PANTHER" id="PTHR21499">
    <property type="entry name" value="ASPARTATE KINASE"/>
    <property type="match status" value="1"/>
</dbReference>
<evidence type="ECO:0000256" key="6">
    <source>
        <dbReference type="ARBA" id="ARBA00016273"/>
    </source>
</evidence>
<dbReference type="GO" id="GO:0009090">
    <property type="term" value="P:homoserine biosynthetic process"/>
    <property type="evidence" value="ECO:0007669"/>
    <property type="project" value="TreeGrafter"/>
</dbReference>
<keyword evidence="9 14" id="KW-0547">Nucleotide-binding</keyword>
<dbReference type="InterPro" id="IPR001341">
    <property type="entry name" value="Asp_kinase"/>
</dbReference>
<comment type="pathway">
    <text evidence="1 16">Amino-acid biosynthesis; L-lysine biosynthesis via DAP pathway; (S)-tetrahydrodipicolinate from L-aspartate: step 1/4.</text>
</comment>
<accession>A0A1I4A7L8</accession>
<dbReference type="InterPro" id="IPR041740">
    <property type="entry name" value="AKii-LysC-BS"/>
</dbReference>
<keyword evidence="10 15" id="KW-0418">Kinase</keyword>
<protein>
    <recommendedName>
        <fullName evidence="6 15">Aspartokinase</fullName>
        <ecNumber evidence="5 15">2.7.2.4</ecNumber>
    </recommendedName>
</protein>
<feature type="binding site" evidence="14">
    <location>
        <begin position="211"/>
        <end position="212"/>
    </location>
    <ligand>
        <name>ATP</name>
        <dbReference type="ChEBI" id="CHEBI:30616"/>
    </ligand>
</feature>
<dbReference type="EMBL" id="FOSN01000009">
    <property type="protein sequence ID" value="SFK52323.1"/>
    <property type="molecule type" value="Genomic_DNA"/>
</dbReference>
<evidence type="ECO:0000256" key="9">
    <source>
        <dbReference type="ARBA" id="ARBA00022741"/>
    </source>
</evidence>
<dbReference type="UniPathway" id="UPA00051">
    <property type="reaction ID" value="UER00462"/>
</dbReference>
<dbReference type="InterPro" id="IPR045865">
    <property type="entry name" value="ACT-like_dom_sf"/>
</dbReference>
<gene>
    <name evidence="18" type="ORF">SAMN05444581_109133</name>
</gene>
<dbReference type="Pfam" id="PF22468">
    <property type="entry name" value="ACT_9"/>
    <property type="match status" value="1"/>
</dbReference>
<proteinExistence type="inferred from homology"/>
<feature type="binding site" evidence="14">
    <location>
        <begin position="7"/>
        <end position="10"/>
    </location>
    <ligand>
        <name>ATP</name>
        <dbReference type="ChEBI" id="CHEBI:30616"/>
    </ligand>
</feature>
<evidence type="ECO:0000256" key="8">
    <source>
        <dbReference type="ARBA" id="ARBA00022679"/>
    </source>
</evidence>
<dbReference type="InterPro" id="IPR054352">
    <property type="entry name" value="ACT_Aspartokinase"/>
</dbReference>
<dbReference type="PROSITE" id="PS51671">
    <property type="entry name" value="ACT"/>
    <property type="match status" value="2"/>
</dbReference>
<dbReference type="FunFam" id="3.40.1160.10:FF:000002">
    <property type="entry name" value="Aspartokinase"/>
    <property type="match status" value="1"/>
</dbReference>
<comment type="catalytic activity">
    <reaction evidence="13 15">
        <text>L-aspartate + ATP = 4-phospho-L-aspartate + ADP</text>
        <dbReference type="Rhea" id="RHEA:23776"/>
        <dbReference type="ChEBI" id="CHEBI:29991"/>
        <dbReference type="ChEBI" id="CHEBI:30616"/>
        <dbReference type="ChEBI" id="CHEBI:57535"/>
        <dbReference type="ChEBI" id="CHEBI:456216"/>
        <dbReference type="EC" id="2.7.2.4"/>
    </reaction>
</comment>
<dbReference type="Gene3D" id="3.40.1160.10">
    <property type="entry name" value="Acetylglutamate kinase-like"/>
    <property type="match status" value="1"/>
</dbReference>
<dbReference type="SUPFAM" id="SSF55021">
    <property type="entry name" value="ACT-like"/>
    <property type="match status" value="2"/>
</dbReference>
<dbReference type="FunFam" id="3.30.2130.10:FF:000002">
    <property type="entry name" value="Aspartokinase"/>
    <property type="match status" value="1"/>
</dbReference>
<dbReference type="InterPro" id="IPR005260">
    <property type="entry name" value="Asp_kin_monofn"/>
</dbReference>
<organism evidence="18 19">
    <name type="scientific">Methylocapsa palsarum</name>
    <dbReference type="NCBI Taxonomy" id="1612308"/>
    <lineage>
        <taxon>Bacteria</taxon>
        <taxon>Pseudomonadati</taxon>
        <taxon>Pseudomonadota</taxon>
        <taxon>Alphaproteobacteria</taxon>
        <taxon>Hyphomicrobiales</taxon>
        <taxon>Beijerinckiaceae</taxon>
        <taxon>Methylocapsa</taxon>
    </lineage>
</organism>
<dbReference type="UniPathway" id="UPA00034">
    <property type="reaction ID" value="UER00015"/>
</dbReference>
<feature type="binding site" evidence="14">
    <location>
        <position position="181"/>
    </location>
    <ligand>
        <name>ATP</name>
        <dbReference type="ChEBI" id="CHEBI:30616"/>
    </ligand>
</feature>
<dbReference type="Pfam" id="PF00696">
    <property type="entry name" value="AA_kinase"/>
    <property type="match status" value="1"/>
</dbReference>
<dbReference type="CDD" id="cd04913">
    <property type="entry name" value="ACT_AKii-LysC-BS-like_1"/>
    <property type="match status" value="1"/>
</dbReference>
<comment type="similarity">
    <text evidence="4 15">Belongs to the aspartokinase family.</text>
</comment>
<keyword evidence="8 15" id="KW-0808">Transferase</keyword>
<dbReference type="NCBIfam" id="TIGR00657">
    <property type="entry name" value="asp_kinases"/>
    <property type="match status" value="1"/>
</dbReference>
<evidence type="ECO:0000259" key="17">
    <source>
        <dbReference type="PROSITE" id="PS51671"/>
    </source>
</evidence>
<evidence type="ECO:0000256" key="4">
    <source>
        <dbReference type="ARBA" id="ARBA00010122"/>
    </source>
</evidence>
<dbReference type="PANTHER" id="PTHR21499:SF3">
    <property type="entry name" value="ASPARTOKINASE"/>
    <property type="match status" value="1"/>
</dbReference>
<dbReference type="STRING" id="1612308.SAMN05444581_109133"/>
<keyword evidence="19" id="KW-1185">Reference proteome</keyword>
<evidence type="ECO:0000256" key="10">
    <source>
        <dbReference type="ARBA" id="ARBA00022777"/>
    </source>
</evidence>
<dbReference type="NCBIfam" id="NF005154">
    <property type="entry name" value="PRK06635.1-2"/>
    <property type="match status" value="1"/>
</dbReference>
<dbReference type="Pfam" id="PF01842">
    <property type="entry name" value="ACT"/>
    <property type="match status" value="1"/>
</dbReference>
<dbReference type="NCBIfam" id="TIGR00656">
    <property type="entry name" value="asp_kin_monofn"/>
    <property type="match status" value="1"/>
</dbReference>
<comment type="pathway">
    <text evidence="2 16">Amino-acid biosynthesis; L-methionine biosynthesis via de novo pathway; L-homoserine from L-aspartate: step 1/3.</text>
</comment>
<dbReference type="InterPro" id="IPR018042">
    <property type="entry name" value="Aspartate_kinase_CS"/>
</dbReference>
<name>A0A1I4A7L8_9HYPH</name>
<evidence type="ECO:0000256" key="5">
    <source>
        <dbReference type="ARBA" id="ARBA00013059"/>
    </source>
</evidence>
<dbReference type="CDD" id="cd04261">
    <property type="entry name" value="AAK_AKii-LysC-BS"/>
    <property type="match status" value="1"/>
</dbReference>
<evidence type="ECO:0000256" key="14">
    <source>
        <dbReference type="PIRSR" id="PIRSR000726-1"/>
    </source>
</evidence>
<dbReference type="RefSeq" id="WP_091682529.1">
    <property type="nucleotide sequence ID" value="NZ_FOSN01000009.1"/>
</dbReference>
<dbReference type="OrthoDB" id="9799110at2"/>
<feature type="binding site" evidence="14">
    <location>
        <position position="186"/>
    </location>
    <ligand>
        <name>ATP</name>
        <dbReference type="ChEBI" id="CHEBI:30616"/>
    </ligand>
</feature>
<dbReference type="GO" id="GO:0009089">
    <property type="term" value="P:lysine biosynthetic process via diaminopimelate"/>
    <property type="evidence" value="ECO:0007669"/>
    <property type="project" value="UniProtKB-UniPathway"/>
</dbReference>
<sequence length="412" mass="44051">MPRLVMKFGGTSVANIERIRNVARHVERERAAGADIAVVVSAMAGKTNELVGWCDEAAKNCDRREYDAVISSGEQVTAGLLAIVLQGMGIPARSWQGWQIPILTSNAHGTARIEHVADAAILEGFSKRGEVAVIAGFQGLCKETGRIATLGRGGSDTSAVAVAAAVGADRCDIYTDVDGVYTTDPRIVPKARRLDRVAFEEMLEMASLGAKVLHVRSVEFAMIHKVKTFVRSSFDDPANPRQGTLICDEEDIVESQIVTGIAFSRDEAQITLRQVADHPGVAAAIFMPLAEAGVNVDMIIQVASEDSGTTDMTFTVSAADFDRTRAILEKVKSQIGFESLHGATDVVKISAIGVGMRSHPGVAARAFKALAEKGINIRAITTSEIKFSVLIEAAYTELAVRTLHSLYGLDKA</sequence>
<evidence type="ECO:0000313" key="19">
    <source>
        <dbReference type="Proteomes" id="UP000198755"/>
    </source>
</evidence>
<dbReference type="GO" id="GO:0005524">
    <property type="term" value="F:ATP binding"/>
    <property type="evidence" value="ECO:0007669"/>
    <property type="project" value="UniProtKB-KW"/>
</dbReference>
<dbReference type="AlphaFoldDB" id="A0A1I4A7L8"/>